<dbReference type="AlphaFoldDB" id="A0A1W5D9X4"/>
<dbReference type="Proteomes" id="UP000192927">
    <property type="component" value="Unassembled WGS sequence"/>
</dbReference>
<dbReference type="Pfam" id="PF06966">
    <property type="entry name" value="DUF1295"/>
    <property type="match status" value="1"/>
</dbReference>
<dbReference type="InterPro" id="IPR010721">
    <property type="entry name" value="UstE-like"/>
</dbReference>
<proteinExistence type="predicted"/>
<name>A0A1W5D9X4_9LECA</name>
<feature type="transmembrane region" description="Helical" evidence="2">
    <location>
        <begin position="153"/>
        <end position="181"/>
    </location>
</feature>
<feature type="transmembrane region" description="Helical" evidence="2">
    <location>
        <begin position="83"/>
        <end position="103"/>
    </location>
</feature>
<evidence type="ECO:0000256" key="1">
    <source>
        <dbReference type="SAM" id="MobiDB-lite"/>
    </source>
</evidence>
<feature type="transmembrane region" description="Helical" evidence="2">
    <location>
        <begin position="280"/>
        <end position="301"/>
    </location>
</feature>
<feature type="compositionally biased region" description="Polar residues" evidence="1">
    <location>
        <begin position="341"/>
        <end position="355"/>
    </location>
</feature>
<evidence type="ECO:0000313" key="4">
    <source>
        <dbReference type="Proteomes" id="UP000192927"/>
    </source>
</evidence>
<reference evidence="4" key="1">
    <citation type="submission" date="2017-03" db="EMBL/GenBank/DDBJ databases">
        <authorList>
            <person name="Sharma R."/>
            <person name="Thines M."/>
        </authorList>
    </citation>
    <scope>NUCLEOTIDE SEQUENCE [LARGE SCALE GENOMIC DNA]</scope>
</reference>
<keyword evidence="2" id="KW-0812">Transmembrane</keyword>
<keyword evidence="2" id="KW-0472">Membrane</keyword>
<dbReference type="PANTHER" id="PTHR32251:SF23">
    <property type="entry name" value="3-OXO-5-ALPHA-STEROID 4-DEHYDROGENASE (DUF1295)"/>
    <property type="match status" value="1"/>
</dbReference>
<keyword evidence="4" id="KW-1185">Reference proteome</keyword>
<feature type="region of interest" description="Disordered" evidence="1">
    <location>
        <begin position="326"/>
        <end position="355"/>
    </location>
</feature>
<keyword evidence="2" id="KW-1133">Transmembrane helix</keyword>
<accession>A0A1W5D9X4</accession>
<feature type="transmembrane region" description="Helical" evidence="2">
    <location>
        <begin position="53"/>
        <end position="71"/>
    </location>
</feature>
<dbReference type="GO" id="GO:0016020">
    <property type="term" value="C:membrane"/>
    <property type="evidence" value="ECO:0007669"/>
    <property type="project" value="TreeGrafter"/>
</dbReference>
<dbReference type="Gene3D" id="1.20.120.1630">
    <property type="match status" value="1"/>
</dbReference>
<evidence type="ECO:0000256" key="2">
    <source>
        <dbReference type="SAM" id="Phobius"/>
    </source>
</evidence>
<dbReference type="PANTHER" id="PTHR32251">
    <property type="entry name" value="3-OXO-5-ALPHA-STEROID 4-DEHYDROGENASE"/>
    <property type="match status" value="1"/>
</dbReference>
<sequence length="355" mass="40815">MSLPVIRTVVDAADFSKTVLPYVAQLNDLPQQILQSISNPQALKVLYVSTNPLISAFAFSLFLFPIFLVGGEINKNYSQVDRFWSILPTLYNAHYVLYAHAVGLPTQRLDTLLAFSCVWTLRLTYNYWRKGGYNIGSEDYRWEVLREKISPPLFFVFNVLFISLAQSVLLFSITTPTYILLLASRLTASEYQTADLVFSRGLMGLVLLAFFADQQQWHYQNAKKEYQKTAKVPPRFQQEDLDRGFIVTGLWSWSRHPNFAAEQSVWVVLYQWSCWVTDVYFNWTIVGALSYLILFQASTWFTELISAKKYPEYAEYQKRVGKFLPRLGTDLPGDFRDKQGSKSNGKKAQSVKGTK</sequence>
<dbReference type="EMBL" id="FWEW01003566">
    <property type="protein sequence ID" value="SLM39841.1"/>
    <property type="molecule type" value="Genomic_DNA"/>
</dbReference>
<evidence type="ECO:0000313" key="3">
    <source>
        <dbReference type="EMBL" id="SLM39841.1"/>
    </source>
</evidence>
<organism evidence="3 4">
    <name type="scientific">Lasallia pustulata</name>
    <dbReference type="NCBI Taxonomy" id="136370"/>
    <lineage>
        <taxon>Eukaryota</taxon>
        <taxon>Fungi</taxon>
        <taxon>Dikarya</taxon>
        <taxon>Ascomycota</taxon>
        <taxon>Pezizomycotina</taxon>
        <taxon>Lecanoromycetes</taxon>
        <taxon>OSLEUM clade</taxon>
        <taxon>Umbilicariomycetidae</taxon>
        <taxon>Umbilicariales</taxon>
        <taxon>Umbilicariaceae</taxon>
        <taxon>Lasallia</taxon>
    </lineage>
</organism>
<feature type="transmembrane region" description="Helical" evidence="2">
    <location>
        <begin position="193"/>
        <end position="212"/>
    </location>
</feature>
<protein>
    <recommendedName>
        <fullName evidence="5">DUF1295-domain-containing protein</fullName>
    </recommendedName>
</protein>
<evidence type="ECO:0008006" key="5">
    <source>
        <dbReference type="Google" id="ProtNLM"/>
    </source>
</evidence>